<dbReference type="Proteomes" id="UP000180235">
    <property type="component" value="Chromosome"/>
</dbReference>
<protein>
    <submittedName>
        <fullName evidence="2">Uncharacterized protein conserved in cyanobacteria</fullName>
    </submittedName>
</protein>
<sequence>MFTQTPELTAQKRRLTVAEYHWLGEHHFFQPGERVELIQGELVTMAAKGTRHTVCWGELNAALADLVQPGLLLQGQNPISLPDSSEPEPDFAILRLREDRYITGHPTPADIVLVIEIADSSLAYDREVKGRLYAQSGINDYWLFDVVNKQVEVYRQPRAGLYKSCAILFPEETISLPEFPERILALSPIFGWW</sequence>
<dbReference type="STRING" id="1188229.GlitD10_2264"/>
<accession>A0A1J0AF78</accession>
<dbReference type="Pfam" id="PF05685">
    <property type="entry name" value="Uma2"/>
    <property type="match status" value="1"/>
</dbReference>
<evidence type="ECO:0000259" key="1">
    <source>
        <dbReference type="Pfam" id="PF05685"/>
    </source>
</evidence>
<dbReference type="Gene3D" id="3.90.1570.10">
    <property type="entry name" value="tt1808, chain A"/>
    <property type="match status" value="1"/>
</dbReference>
<dbReference type="PANTHER" id="PTHR35400">
    <property type="entry name" value="SLR1083 PROTEIN"/>
    <property type="match status" value="1"/>
</dbReference>
<reference evidence="2 3" key="1">
    <citation type="submission" date="2016-10" db="EMBL/GenBank/DDBJ databases">
        <title>Description of Gloeomargarita lithophora gen. nov., sp. nov., a thylakoid-bearing basal-branching cyanobacterium with intracellular carbonates, and proposal for Gloeomargaritales ord. nov.</title>
        <authorList>
            <person name="Moreira D."/>
            <person name="Tavera R."/>
            <person name="Benzerara K."/>
            <person name="Skouri-Panet F."/>
            <person name="Couradeau E."/>
            <person name="Gerard E."/>
            <person name="Loussert C."/>
            <person name="Novelo E."/>
            <person name="Zivanovic Y."/>
            <person name="Lopez-Garcia P."/>
        </authorList>
    </citation>
    <scope>NUCLEOTIDE SEQUENCE [LARGE SCALE GENOMIC DNA]</scope>
    <source>
        <strain evidence="2 3">D10</strain>
    </source>
</reference>
<dbReference type="AlphaFoldDB" id="A0A1J0AF78"/>
<evidence type="ECO:0000313" key="3">
    <source>
        <dbReference type="Proteomes" id="UP000180235"/>
    </source>
</evidence>
<dbReference type="InterPro" id="IPR012296">
    <property type="entry name" value="Nuclease_put_TT1808"/>
</dbReference>
<feature type="domain" description="Putative restriction endonuclease" evidence="1">
    <location>
        <begin position="20"/>
        <end position="185"/>
    </location>
</feature>
<dbReference type="InterPro" id="IPR011335">
    <property type="entry name" value="Restrct_endonuc-II-like"/>
</dbReference>
<dbReference type="KEGG" id="glt:GlitD10_2264"/>
<organism evidence="2 3">
    <name type="scientific">Gloeomargarita lithophora Alchichica-D10</name>
    <dbReference type="NCBI Taxonomy" id="1188229"/>
    <lineage>
        <taxon>Bacteria</taxon>
        <taxon>Bacillati</taxon>
        <taxon>Cyanobacteriota</taxon>
        <taxon>Cyanophyceae</taxon>
        <taxon>Gloeomargaritales</taxon>
        <taxon>Gloeomargaritaceae</taxon>
        <taxon>Gloeomargarita</taxon>
    </lineage>
</organism>
<gene>
    <name evidence="2" type="ORF">GlitD10_2264</name>
</gene>
<evidence type="ECO:0000313" key="2">
    <source>
        <dbReference type="EMBL" id="APB34596.1"/>
    </source>
</evidence>
<dbReference type="OrthoDB" id="509866at2"/>
<dbReference type="PANTHER" id="PTHR35400:SF1">
    <property type="entry name" value="SLR1083 PROTEIN"/>
    <property type="match status" value="1"/>
</dbReference>
<proteinExistence type="predicted"/>
<dbReference type="EMBL" id="CP017675">
    <property type="protein sequence ID" value="APB34596.1"/>
    <property type="molecule type" value="Genomic_DNA"/>
</dbReference>
<name>A0A1J0AF78_9CYAN</name>
<dbReference type="RefSeq" id="WP_071455016.1">
    <property type="nucleotide sequence ID" value="NZ_CP017675.1"/>
</dbReference>
<dbReference type="SUPFAM" id="SSF52980">
    <property type="entry name" value="Restriction endonuclease-like"/>
    <property type="match status" value="1"/>
</dbReference>
<dbReference type="CDD" id="cd06260">
    <property type="entry name" value="DUF820-like"/>
    <property type="match status" value="1"/>
</dbReference>
<keyword evidence="3" id="KW-1185">Reference proteome</keyword>
<dbReference type="InterPro" id="IPR008538">
    <property type="entry name" value="Uma2"/>
</dbReference>